<keyword evidence="4 10" id="KW-0963">Cytoplasm</keyword>
<evidence type="ECO:0000256" key="9">
    <source>
        <dbReference type="ARBA" id="ARBA00023125"/>
    </source>
</evidence>
<reference evidence="14" key="1">
    <citation type="submission" date="2020-10" db="EMBL/GenBank/DDBJ databases">
        <authorList>
            <person name="Gilroy R."/>
        </authorList>
    </citation>
    <scope>NUCLEOTIDE SEQUENCE</scope>
    <source>
        <strain evidence="14">B1-16210</strain>
    </source>
</reference>
<evidence type="ECO:0000256" key="6">
    <source>
        <dbReference type="ARBA" id="ARBA00022695"/>
    </source>
</evidence>
<evidence type="ECO:0000256" key="1">
    <source>
        <dbReference type="ARBA" id="ARBA00004496"/>
    </source>
</evidence>
<evidence type="ECO:0000313" key="15">
    <source>
        <dbReference type="Proteomes" id="UP000721442"/>
    </source>
</evidence>
<evidence type="ECO:0000256" key="2">
    <source>
        <dbReference type="ARBA" id="ARBA00010752"/>
    </source>
</evidence>
<dbReference type="AlphaFoldDB" id="A0A940DDI3"/>
<dbReference type="PIRSF" id="PIRSF000804">
    <property type="entry name" value="DNA_pol_III_b"/>
    <property type="match status" value="1"/>
</dbReference>
<dbReference type="SMART" id="SM00480">
    <property type="entry name" value="POL3Bc"/>
    <property type="match status" value="1"/>
</dbReference>
<evidence type="ECO:0000256" key="10">
    <source>
        <dbReference type="PIRNR" id="PIRNR000804"/>
    </source>
</evidence>
<feature type="domain" description="DNA polymerase III beta sliding clamp C-terminal" evidence="13">
    <location>
        <begin position="250"/>
        <end position="371"/>
    </location>
</feature>
<name>A0A940DDI3_9PROT</name>
<dbReference type="GO" id="GO:0006271">
    <property type="term" value="P:DNA strand elongation involved in DNA replication"/>
    <property type="evidence" value="ECO:0007669"/>
    <property type="project" value="TreeGrafter"/>
</dbReference>
<evidence type="ECO:0000256" key="3">
    <source>
        <dbReference type="ARBA" id="ARBA00021035"/>
    </source>
</evidence>
<feature type="domain" description="DNA polymerase III beta sliding clamp N-terminal" evidence="11">
    <location>
        <begin position="1"/>
        <end position="117"/>
    </location>
</feature>
<accession>A0A940DDI3</accession>
<evidence type="ECO:0000256" key="5">
    <source>
        <dbReference type="ARBA" id="ARBA00022679"/>
    </source>
</evidence>
<comment type="similarity">
    <text evidence="2 10">Belongs to the beta sliding clamp family.</text>
</comment>
<feature type="domain" description="DNA polymerase III beta sliding clamp central" evidence="12">
    <location>
        <begin position="130"/>
        <end position="247"/>
    </location>
</feature>
<dbReference type="Proteomes" id="UP000721442">
    <property type="component" value="Unassembled WGS sequence"/>
</dbReference>
<dbReference type="PANTHER" id="PTHR30478:SF0">
    <property type="entry name" value="BETA SLIDING CLAMP"/>
    <property type="match status" value="1"/>
</dbReference>
<proteinExistence type="inferred from homology"/>
<dbReference type="PANTHER" id="PTHR30478">
    <property type="entry name" value="DNA POLYMERASE III SUBUNIT BETA"/>
    <property type="match status" value="1"/>
</dbReference>
<evidence type="ECO:0000256" key="4">
    <source>
        <dbReference type="ARBA" id="ARBA00022490"/>
    </source>
</evidence>
<keyword evidence="9" id="KW-0238">DNA-binding</keyword>
<organism evidence="14 15">
    <name type="scientific">Candidatus Enterousia excrementavium</name>
    <dbReference type="NCBI Taxonomy" id="2840789"/>
    <lineage>
        <taxon>Bacteria</taxon>
        <taxon>Pseudomonadati</taxon>
        <taxon>Pseudomonadota</taxon>
        <taxon>Alphaproteobacteria</taxon>
        <taxon>Candidatus Enterousia</taxon>
    </lineage>
</organism>
<dbReference type="GO" id="GO:0009360">
    <property type="term" value="C:DNA polymerase III complex"/>
    <property type="evidence" value="ECO:0007669"/>
    <property type="project" value="InterPro"/>
</dbReference>
<comment type="subcellular location">
    <subcellularLocation>
        <location evidence="1 10">Cytoplasm</location>
    </subcellularLocation>
</comment>
<evidence type="ECO:0000259" key="13">
    <source>
        <dbReference type="Pfam" id="PF02768"/>
    </source>
</evidence>
<dbReference type="InterPro" id="IPR001001">
    <property type="entry name" value="DNA_polIII_beta"/>
</dbReference>
<evidence type="ECO:0000256" key="7">
    <source>
        <dbReference type="ARBA" id="ARBA00022705"/>
    </source>
</evidence>
<dbReference type="CDD" id="cd00140">
    <property type="entry name" value="beta_clamp"/>
    <property type="match status" value="1"/>
</dbReference>
<comment type="subunit">
    <text evidence="10">Forms a ring-shaped head-to-tail homodimer around DNA.</text>
</comment>
<dbReference type="GO" id="GO:0008408">
    <property type="term" value="F:3'-5' exonuclease activity"/>
    <property type="evidence" value="ECO:0007669"/>
    <property type="project" value="InterPro"/>
</dbReference>
<comment type="caution">
    <text evidence="14">The sequence shown here is derived from an EMBL/GenBank/DDBJ whole genome shotgun (WGS) entry which is preliminary data.</text>
</comment>
<dbReference type="InterPro" id="IPR022637">
    <property type="entry name" value="DNA_polIII_beta_cen"/>
</dbReference>
<dbReference type="Pfam" id="PF02768">
    <property type="entry name" value="DNA_pol3_beta_3"/>
    <property type="match status" value="1"/>
</dbReference>
<dbReference type="Pfam" id="PF02767">
    <property type="entry name" value="DNA_pol3_beta_2"/>
    <property type="match status" value="1"/>
</dbReference>
<reference evidence="14" key="2">
    <citation type="journal article" date="2021" name="PeerJ">
        <title>Extensive microbial diversity within the chicken gut microbiome revealed by metagenomics and culture.</title>
        <authorList>
            <person name="Gilroy R."/>
            <person name="Ravi A."/>
            <person name="Getino M."/>
            <person name="Pursley I."/>
            <person name="Horton D.L."/>
            <person name="Alikhan N.F."/>
            <person name="Baker D."/>
            <person name="Gharbi K."/>
            <person name="Hall N."/>
            <person name="Watson M."/>
            <person name="Adriaenssens E.M."/>
            <person name="Foster-Nyarko E."/>
            <person name="Jarju S."/>
            <person name="Secka A."/>
            <person name="Antonio M."/>
            <person name="Oren A."/>
            <person name="Chaudhuri R.R."/>
            <person name="La Ragione R."/>
            <person name="Hildebrand F."/>
            <person name="Pallen M.J."/>
        </authorList>
    </citation>
    <scope>NUCLEOTIDE SEQUENCE</scope>
    <source>
        <strain evidence="14">B1-16210</strain>
    </source>
</reference>
<keyword evidence="7 10" id="KW-0235">DNA replication</keyword>
<evidence type="ECO:0000313" key="14">
    <source>
        <dbReference type="EMBL" id="MBO8406955.1"/>
    </source>
</evidence>
<keyword evidence="8 10" id="KW-0239">DNA-directed DNA polymerase</keyword>
<dbReference type="InterPro" id="IPR022634">
    <property type="entry name" value="DNA_polIII_beta_N"/>
</dbReference>
<keyword evidence="6 10" id="KW-0548">Nucleotidyltransferase</keyword>
<dbReference type="InterPro" id="IPR022635">
    <property type="entry name" value="DNA_polIII_beta_C"/>
</dbReference>
<dbReference type="GO" id="GO:0003677">
    <property type="term" value="F:DNA binding"/>
    <property type="evidence" value="ECO:0007669"/>
    <property type="project" value="UniProtKB-UniRule"/>
</dbReference>
<dbReference type="Pfam" id="PF00712">
    <property type="entry name" value="DNA_pol3_beta"/>
    <property type="match status" value="1"/>
</dbReference>
<evidence type="ECO:0000259" key="11">
    <source>
        <dbReference type="Pfam" id="PF00712"/>
    </source>
</evidence>
<protein>
    <recommendedName>
        <fullName evidence="3 10">Beta sliding clamp</fullName>
    </recommendedName>
</protein>
<keyword evidence="5 10" id="KW-0808">Transferase</keyword>
<sequence length="372" mass="40628">MEFSVFRQVLIRALGHMQSIVEKRATLPILMNVKIEVADDLILSATNVDLELVEHVAADITLGGKTTVPVQMLYDIVRKLPDDAEISFKQSGDQLVVSSGRAVFHLPALPAENFPAMAGSNLTTKFQMTTGDLAHLINQTKFAIPTDDVRYHLGGIYFHISDESKEKMLTAVATDAQRMALCAMPAPAGSAEMPAVILPRRVIGELSKLLEDATVDDVTVELSDTKARFTVGAATLTSKLVDAQYPNYRVVIPKGNDKIAILDRKQFLNAVDLVSVASVDKTKSVQLTFSMNKLVVNASSPDAGTATQELDVEYNGDSSFTVVFNVKFLMDVAGQVEGEKFQMEMQDPLSPTIIKSTDKNTDALFVLMPMRM</sequence>
<dbReference type="SUPFAM" id="SSF55979">
    <property type="entry name" value="DNA clamp"/>
    <property type="match status" value="3"/>
</dbReference>
<dbReference type="InterPro" id="IPR046938">
    <property type="entry name" value="DNA_clamp_sf"/>
</dbReference>
<comment type="function">
    <text evidence="10">Confers DNA tethering and processivity to DNA polymerases and other proteins. Acts as a clamp, forming a ring around DNA (a reaction catalyzed by the clamp-loading complex) which diffuses in an ATP-independent manner freely and bidirectionally along dsDNA. Initially characterized for its ability to contact the catalytic subunit of DNA polymerase III (Pol III), a complex, multichain enzyme responsible for most of the replicative synthesis in bacteria; Pol III exhibits 3'-5' exonuclease proofreading activity. The beta chain is required for initiation of replication as well as for processivity of DNA replication.</text>
</comment>
<dbReference type="GO" id="GO:0005737">
    <property type="term" value="C:cytoplasm"/>
    <property type="evidence" value="ECO:0007669"/>
    <property type="project" value="UniProtKB-SubCell"/>
</dbReference>
<dbReference type="EMBL" id="JADINE010000010">
    <property type="protein sequence ID" value="MBO8406955.1"/>
    <property type="molecule type" value="Genomic_DNA"/>
</dbReference>
<dbReference type="NCBIfam" id="TIGR00663">
    <property type="entry name" value="dnan"/>
    <property type="match status" value="1"/>
</dbReference>
<dbReference type="Gene3D" id="3.10.150.10">
    <property type="entry name" value="DNA Polymerase III, subunit A, domain 2"/>
    <property type="match status" value="3"/>
</dbReference>
<gene>
    <name evidence="14" type="primary">dnaN</name>
    <name evidence="14" type="ORF">IAC77_00655</name>
</gene>
<dbReference type="GO" id="GO:0003887">
    <property type="term" value="F:DNA-directed DNA polymerase activity"/>
    <property type="evidence" value="ECO:0007669"/>
    <property type="project" value="UniProtKB-UniRule"/>
</dbReference>
<evidence type="ECO:0000256" key="8">
    <source>
        <dbReference type="ARBA" id="ARBA00022932"/>
    </source>
</evidence>
<evidence type="ECO:0000259" key="12">
    <source>
        <dbReference type="Pfam" id="PF02767"/>
    </source>
</evidence>